<evidence type="ECO:0000256" key="19">
    <source>
        <dbReference type="PIRSR" id="PIRSR634016-1"/>
    </source>
</evidence>
<feature type="non-terminal residue" evidence="25">
    <location>
        <position position="1"/>
    </location>
</feature>
<sequence>FYHLKVIYLSNSKWLAATYFEPYYARRTFPCWDEPALKATFNISVKHHQKYGVLSNMPIREQFLEQDGMMQTHFDITPIMSTYIVAIVMSDFVRVPNANETINMWCKSSLTSKVKFAHSITEKAVEFLIEYTNSSQKVPKMDHFLLPNFTISGMENWGLIIYHELKIIYDDSDPIYRKTEIALIVSHELAHQWFGNLVTPSWWSYLWLSEGLAAFFEMYITNKVTQLLLILNYDLWSAMQSALDESDVPHKDYRIKEVMDTWMNQGRYYRVSYDSKNYQKISHYLNSKEYKNIHVLNRAQIMIDLLAMVFADRINGNLFVDLISYLSKEREYAPWLPLFQMIESISPNILLLQEFYHIKVRLVQLLERLLHYVGYIDNPNDDAVTKLTRLSVLKWACTLGHEECKKITALKLNIYFRILYEDQSMYYCTGMMAANMTTWNKMLELYLKNKKFEKHILEYLNCAEDPDIIINYLNIISLDTSLFHNEHSLVFNDVLKKHARNDKIRDYVLKNFGIIKPRWRSRRYEGYLQFFKWIYMIFFLHNMIALIILHIKVLSKWLAVTHFEPNGAKRMFPCWDEPALKATFNISVLHHRKYSVLSNMPIQKKFLEQKDMIRTNFKTTPIMSTYIVAIVMSNLVKVPNAKDNINIWCKSLTSKVTLAHNITKKVVKYLIKYTNSSQKVPKMDYVLIPEFVVDGMENWGLITYDESKIIYDNSSDPTYRTTEIALTIAHKLAHQWFGNLVTPSWWPYLWLSKGLASFFQTYIIDKIFKNYRHTTKLFMIQRIQQCLLQDTGSLNFVTMKFGSTFEDNSLNPLVYKKASVLLRMLQNTITNEVFRMGLITYLTKHQFSSATPDDLWSAMQSALDESYVPHEDYRIKEVMDTWMNQERYPFVHVERNYETGEVTISQTYVRHYGETKNKIKWWIPITFTTQSNPDFSNTVPRYWLRPDQHNISFTINPDDWIIVNLQLTGYYRVSYDIKNWQKITRYLNSNNYTKIHVLNRAQIIVDAFILMLDDRMNGYSFVQLITYLSKDRNHVAWQSLFEIIKHMPKVLLLPEVIYVKMHFEHLLNSLLQNIKYEETPNDDDITKLTRINALKCACYLGNEECKRVTALKLSKHLEDPETYKIPQEEKFVYCAGMMAANRTTWDKMFELYLIKKGIKWERMKLLKGLSCAEDPDIIINYLNISALNTSLFHNNAHSFIFKYILENHARNDIILEYILKNFMIMLPRSFTAHAVIKLILDNVHSYEQIEKVNFIILNSWTIPCIGLKNLKIIDRLPKNTIPIQYNIHLTTYLREGNYTFFGKSNINIKIHYASSKISLHSRELEIIETTTLINDNGTIYKPMKHTHNNVTDILTLDFNDVLSPGLYILNMEFVGYLSEPSEELGFMKFSYIDKTGQNKWLAATHFEPNGARQMFPCWDEPALKATFNISVKHHQKYGVLSNMPIREQFLEQDSMMQTHFDITPIMSTYIVAIVMSDFVRVPNANETINMWCKSSLTSKVKFAHSIAEKVVEFLIQYTNIFQKVPKMDHVLIPTFTVYGMENWGLIIYRESNVISDDKSDPIYKKAQALLISHELAHQWFGNLVTPVWWNYLWLSEGLAAFFETITSKHFFLQIFKDWRAMDLFVIEKMHYCLIEDTGSWNSVTLKLGNTFDEQLSIFSNEVYKKAPVLLRMLHNTITAEVFRKGLVTYLSKHQFSTATPDDLWSAMQSALDESNIPHEDYTIKEVMDTWMNQERYPFVHVERNYETGEVTISQICVRKDNETENKTTKWWIPITFATQSNLNFSNTVPRYWLRPDRHNISFTINPNDWIIVNLQQTGYYRVSYDITNWKRILHYLNSKKYTNVHVLNRAQIITDSFAMVLDNRMNGYFFIQLINYLFQDTDYVAWQPLFQIIETMTKTLLLPEIKLFKVSYKQQLKLYKV</sequence>
<feature type="site" description="Transition state stabilizer" evidence="21">
    <location>
        <position position="1663"/>
    </location>
</feature>
<keyword evidence="18" id="KW-0449">Lipoprotein</keyword>
<evidence type="ECO:0000259" key="24">
    <source>
        <dbReference type="Pfam" id="PF17900"/>
    </source>
</evidence>
<dbReference type="PRINTS" id="PR00756">
    <property type="entry name" value="ALADIPTASE"/>
</dbReference>
<dbReference type="Gene3D" id="1.25.50.20">
    <property type="match status" value="3"/>
</dbReference>
<keyword evidence="11" id="KW-0378">Hydrolase</keyword>
<evidence type="ECO:0000256" key="10">
    <source>
        <dbReference type="ARBA" id="ARBA00022729"/>
    </source>
</evidence>
<keyword evidence="14" id="KW-1133">Transmembrane helix</keyword>
<dbReference type="FunFam" id="2.60.40.1730:FF:000001">
    <property type="entry name" value="Leucyl-cystinyl aminopeptidase"/>
    <property type="match status" value="1"/>
</dbReference>
<dbReference type="InterPro" id="IPR050344">
    <property type="entry name" value="Peptidase_M1_aminopeptidases"/>
</dbReference>
<evidence type="ECO:0000256" key="20">
    <source>
        <dbReference type="PIRSR" id="PIRSR634016-3"/>
    </source>
</evidence>
<dbReference type="Gene3D" id="2.60.40.1910">
    <property type="match status" value="2"/>
</dbReference>
<dbReference type="Gene3D" id="1.10.390.10">
    <property type="entry name" value="Neutral Protease Domain 2"/>
    <property type="match status" value="3"/>
</dbReference>
<feature type="domain" description="ERAP1-like C-terminal" evidence="23">
    <location>
        <begin position="265"/>
        <end position="521"/>
    </location>
</feature>
<keyword evidence="7" id="KW-0645">Protease</keyword>
<dbReference type="FunFam" id="2.60.40.1910:FF:000008">
    <property type="entry name" value="Aminopeptidase"/>
    <property type="match status" value="2"/>
</dbReference>
<feature type="domain" description="Aminopeptidase N-like N-terminal" evidence="24">
    <location>
        <begin position="556"/>
        <end position="627"/>
    </location>
</feature>
<dbReference type="Pfam" id="PF17900">
    <property type="entry name" value="Peptidase_M1_N"/>
    <property type="match status" value="3"/>
</dbReference>
<organism evidence="25 26">
    <name type="scientific">Trachymyrmex cornetzi</name>
    <dbReference type="NCBI Taxonomy" id="471704"/>
    <lineage>
        <taxon>Eukaryota</taxon>
        <taxon>Metazoa</taxon>
        <taxon>Ecdysozoa</taxon>
        <taxon>Arthropoda</taxon>
        <taxon>Hexapoda</taxon>
        <taxon>Insecta</taxon>
        <taxon>Pterygota</taxon>
        <taxon>Neoptera</taxon>
        <taxon>Endopterygota</taxon>
        <taxon>Hymenoptera</taxon>
        <taxon>Apocrita</taxon>
        <taxon>Aculeata</taxon>
        <taxon>Formicoidea</taxon>
        <taxon>Formicidae</taxon>
        <taxon>Myrmicinae</taxon>
        <taxon>Trachymyrmex</taxon>
    </lineage>
</organism>
<evidence type="ECO:0000256" key="17">
    <source>
        <dbReference type="ARBA" id="ARBA00023180"/>
    </source>
</evidence>
<evidence type="ECO:0000259" key="22">
    <source>
        <dbReference type="Pfam" id="PF01433"/>
    </source>
</evidence>
<keyword evidence="12 20" id="KW-0862">Zinc</keyword>
<dbReference type="SUPFAM" id="SSF55486">
    <property type="entry name" value="Metalloproteases ('zincins'), catalytic domain"/>
    <property type="match status" value="3"/>
</dbReference>
<evidence type="ECO:0000256" key="11">
    <source>
        <dbReference type="ARBA" id="ARBA00022801"/>
    </source>
</evidence>
<feature type="domain" description="ERAP1-like C-terminal" evidence="23">
    <location>
        <begin position="960"/>
        <end position="1252"/>
    </location>
</feature>
<evidence type="ECO:0000256" key="6">
    <source>
        <dbReference type="ARBA" id="ARBA00022622"/>
    </source>
</evidence>
<evidence type="ECO:0000313" key="25">
    <source>
        <dbReference type="EMBL" id="KYN14166.1"/>
    </source>
</evidence>
<evidence type="ECO:0000256" key="16">
    <source>
        <dbReference type="ARBA" id="ARBA00023136"/>
    </source>
</evidence>
<feature type="domain" description="Aminopeptidase N-like N-terminal" evidence="24">
    <location>
        <begin position="11"/>
        <end position="84"/>
    </location>
</feature>
<dbReference type="Gene3D" id="2.60.40.1730">
    <property type="entry name" value="tricorn interacting facor f3 domain"/>
    <property type="match status" value="3"/>
</dbReference>
<dbReference type="GO" id="GO:0005737">
    <property type="term" value="C:cytoplasm"/>
    <property type="evidence" value="ECO:0007669"/>
    <property type="project" value="TreeGrafter"/>
</dbReference>
<dbReference type="Proteomes" id="UP000078492">
    <property type="component" value="Unassembled WGS sequence"/>
</dbReference>
<evidence type="ECO:0000259" key="23">
    <source>
        <dbReference type="Pfam" id="PF11838"/>
    </source>
</evidence>
<evidence type="ECO:0000256" key="1">
    <source>
        <dbReference type="ARBA" id="ARBA00004606"/>
    </source>
</evidence>
<dbReference type="PANTHER" id="PTHR11533:SF290">
    <property type="entry name" value="AMINOPEPTIDASE"/>
    <property type="match status" value="1"/>
</dbReference>
<feature type="active site" description="Proton acceptor" evidence="19">
    <location>
        <position position="1574"/>
    </location>
</feature>
<dbReference type="InterPro" id="IPR027268">
    <property type="entry name" value="Peptidase_M4/M1_CTD_sf"/>
</dbReference>
<dbReference type="Pfam" id="PF01433">
    <property type="entry name" value="Peptidase_M1"/>
    <property type="match status" value="2"/>
</dbReference>
<proteinExistence type="inferred from homology"/>
<comment type="cofactor">
    <cofactor evidence="20">
        <name>Zn(2+)</name>
        <dbReference type="ChEBI" id="CHEBI:29105"/>
    </cofactor>
    <text evidence="20">Binds 1 zinc ion per subunit.</text>
</comment>
<feature type="domain" description="Peptidase M1 membrane alanine aminopeptidase" evidence="22">
    <location>
        <begin position="1503"/>
        <end position="1730"/>
    </location>
</feature>
<evidence type="ECO:0000256" key="21">
    <source>
        <dbReference type="PIRSR" id="PIRSR634016-4"/>
    </source>
</evidence>
<keyword evidence="9 20" id="KW-0479">Metal-binding</keyword>
<dbReference type="InterPro" id="IPR014782">
    <property type="entry name" value="Peptidase_M1_dom"/>
</dbReference>
<keyword evidence="5" id="KW-1003">Cell membrane</keyword>
<dbReference type="GO" id="GO:0005615">
    <property type="term" value="C:extracellular space"/>
    <property type="evidence" value="ECO:0007669"/>
    <property type="project" value="TreeGrafter"/>
</dbReference>
<comment type="subcellular location">
    <subcellularLocation>
        <location evidence="2">Cell membrane</location>
        <topology evidence="2">Lipid-anchor</topology>
        <topology evidence="2">GPI-anchor</topology>
    </subcellularLocation>
    <subcellularLocation>
        <location evidence="1">Membrane</location>
        <topology evidence="1">Single-pass type II membrane protein</topology>
    </subcellularLocation>
</comment>
<dbReference type="InterPro" id="IPR042097">
    <property type="entry name" value="Aminopeptidase_N-like_N_sf"/>
</dbReference>
<reference evidence="25 26" key="1">
    <citation type="submission" date="2015-09" db="EMBL/GenBank/DDBJ databases">
        <title>Trachymyrmex cornetzi WGS genome.</title>
        <authorList>
            <person name="Nygaard S."/>
            <person name="Hu H."/>
            <person name="Boomsma J."/>
            <person name="Zhang G."/>
        </authorList>
    </citation>
    <scope>NUCLEOTIDE SEQUENCE [LARGE SCALE GENOMIC DNA]</scope>
    <source>
        <strain evidence="25">Tcor2-1</strain>
        <tissue evidence="25">Whole body</tissue>
    </source>
</reference>
<evidence type="ECO:0000256" key="14">
    <source>
        <dbReference type="ARBA" id="ARBA00022989"/>
    </source>
</evidence>
<feature type="binding site" evidence="20">
    <location>
        <position position="1573"/>
    </location>
    <ligand>
        <name>Zn(2+)</name>
        <dbReference type="ChEBI" id="CHEBI:29105"/>
        <note>catalytic</note>
    </ligand>
</feature>
<feature type="binding site" evidence="20">
    <location>
        <position position="1577"/>
    </location>
    <ligand>
        <name>Zn(2+)</name>
        <dbReference type="ChEBI" id="CHEBI:29105"/>
        <note>catalytic</note>
    </ligand>
</feature>
<gene>
    <name evidence="25" type="ORF">ALC57_13751</name>
</gene>
<evidence type="ECO:0000256" key="9">
    <source>
        <dbReference type="ARBA" id="ARBA00022723"/>
    </source>
</evidence>
<feature type="domain" description="ERAP1-like C-terminal" evidence="23">
    <location>
        <begin position="1809"/>
        <end position="1901"/>
    </location>
</feature>
<comment type="similarity">
    <text evidence="3">Belongs to the peptidase M1 family.</text>
</comment>
<dbReference type="FunFam" id="1.10.390.10:FF:000013">
    <property type="entry name" value="Aminopeptidase N"/>
    <property type="match status" value="2"/>
</dbReference>
<keyword evidence="15" id="KW-0482">Metalloprotease</keyword>
<evidence type="ECO:0000256" key="2">
    <source>
        <dbReference type="ARBA" id="ARBA00004609"/>
    </source>
</evidence>
<keyword evidence="6" id="KW-0336">GPI-anchor</keyword>
<dbReference type="GO" id="GO:0042277">
    <property type="term" value="F:peptide binding"/>
    <property type="evidence" value="ECO:0007669"/>
    <property type="project" value="TreeGrafter"/>
</dbReference>
<feature type="domain" description="Peptidase M1 membrane alanine aminopeptidase" evidence="22">
    <location>
        <begin position="659"/>
        <end position="882"/>
    </location>
</feature>
<dbReference type="GO" id="GO:0006508">
    <property type="term" value="P:proteolysis"/>
    <property type="evidence" value="ECO:0007669"/>
    <property type="project" value="UniProtKB-KW"/>
</dbReference>
<dbReference type="GO" id="GO:0043171">
    <property type="term" value="P:peptide catabolic process"/>
    <property type="evidence" value="ECO:0007669"/>
    <property type="project" value="TreeGrafter"/>
</dbReference>
<keyword evidence="26" id="KW-1185">Reference proteome</keyword>
<evidence type="ECO:0000256" key="12">
    <source>
        <dbReference type="ARBA" id="ARBA00022833"/>
    </source>
</evidence>
<evidence type="ECO:0000256" key="13">
    <source>
        <dbReference type="ARBA" id="ARBA00022968"/>
    </source>
</evidence>
<dbReference type="InterPro" id="IPR034016">
    <property type="entry name" value="M1_APN-typ"/>
</dbReference>
<protein>
    <submittedName>
        <fullName evidence="25">Glutamyl aminopeptidase</fullName>
    </submittedName>
</protein>
<dbReference type="GO" id="GO:0005886">
    <property type="term" value="C:plasma membrane"/>
    <property type="evidence" value="ECO:0007669"/>
    <property type="project" value="UniProtKB-SubCell"/>
</dbReference>
<feature type="domain" description="Aminopeptidase N-like N-terminal" evidence="24">
    <location>
        <begin position="1282"/>
        <end position="1470"/>
    </location>
</feature>
<accession>A0A195DMW7</accession>
<dbReference type="SUPFAM" id="SSF63737">
    <property type="entry name" value="Leukotriene A4 hydrolase N-terminal domain"/>
    <property type="match status" value="3"/>
</dbReference>
<dbReference type="GO" id="GO:0008270">
    <property type="term" value="F:zinc ion binding"/>
    <property type="evidence" value="ECO:0007669"/>
    <property type="project" value="InterPro"/>
</dbReference>
<evidence type="ECO:0000256" key="3">
    <source>
        <dbReference type="ARBA" id="ARBA00010136"/>
    </source>
</evidence>
<evidence type="ECO:0000256" key="8">
    <source>
        <dbReference type="ARBA" id="ARBA00022692"/>
    </source>
</evidence>
<evidence type="ECO:0000313" key="26">
    <source>
        <dbReference type="Proteomes" id="UP000078492"/>
    </source>
</evidence>
<dbReference type="InterPro" id="IPR024571">
    <property type="entry name" value="ERAP1-like_C_dom"/>
</dbReference>
<evidence type="ECO:0000256" key="7">
    <source>
        <dbReference type="ARBA" id="ARBA00022670"/>
    </source>
</evidence>
<dbReference type="Pfam" id="PF11838">
    <property type="entry name" value="ERAP1_C"/>
    <property type="match status" value="3"/>
</dbReference>
<keyword evidence="13" id="KW-0735">Signal-anchor</keyword>
<dbReference type="GO" id="GO:0098552">
    <property type="term" value="C:side of membrane"/>
    <property type="evidence" value="ECO:0007669"/>
    <property type="project" value="UniProtKB-KW"/>
</dbReference>
<dbReference type="InterPro" id="IPR045357">
    <property type="entry name" value="Aminopeptidase_N-like_N"/>
</dbReference>
<evidence type="ECO:0000256" key="18">
    <source>
        <dbReference type="ARBA" id="ARBA00023288"/>
    </source>
</evidence>
<dbReference type="InterPro" id="IPR001930">
    <property type="entry name" value="Peptidase_M1"/>
</dbReference>
<evidence type="ECO:0000256" key="15">
    <source>
        <dbReference type="ARBA" id="ARBA00023049"/>
    </source>
</evidence>
<evidence type="ECO:0000256" key="5">
    <source>
        <dbReference type="ARBA" id="ARBA00022475"/>
    </source>
</evidence>
<evidence type="ECO:0000256" key="4">
    <source>
        <dbReference type="ARBA" id="ARBA00022438"/>
    </source>
</evidence>
<keyword evidence="16" id="KW-0472">Membrane</keyword>
<keyword evidence="4 25" id="KW-0031">Aminopeptidase</keyword>
<dbReference type="PANTHER" id="PTHR11533">
    <property type="entry name" value="PROTEASE M1 ZINC METALLOPROTEASE"/>
    <property type="match status" value="1"/>
</dbReference>
<dbReference type="EMBL" id="KQ980724">
    <property type="protein sequence ID" value="KYN14166.1"/>
    <property type="molecule type" value="Genomic_DNA"/>
</dbReference>
<feature type="binding site" evidence="20">
    <location>
        <position position="1596"/>
    </location>
    <ligand>
        <name>Zn(2+)</name>
        <dbReference type="ChEBI" id="CHEBI:29105"/>
        <note>catalytic</note>
    </ligand>
</feature>
<name>A0A195DMW7_9HYME</name>
<keyword evidence="17" id="KW-0325">Glycoprotein</keyword>
<dbReference type="CDD" id="cd09601">
    <property type="entry name" value="M1_APN-Q_like"/>
    <property type="match status" value="3"/>
</dbReference>
<keyword evidence="10" id="KW-0732">Signal</keyword>
<dbReference type="STRING" id="471704.A0A195DMW7"/>
<dbReference type="GO" id="GO:0070006">
    <property type="term" value="F:metalloaminopeptidase activity"/>
    <property type="evidence" value="ECO:0007669"/>
    <property type="project" value="TreeGrafter"/>
</dbReference>
<keyword evidence="8" id="KW-0812">Transmembrane</keyword>